<keyword evidence="4" id="KW-1185">Reference proteome</keyword>
<reference evidence="3 4" key="1">
    <citation type="submission" date="2021-06" db="EMBL/GenBank/DDBJ databases">
        <title>Caerostris extrusa draft genome.</title>
        <authorList>
            <person name="Kono N."/>
            <person name="Arakawa K."/>
        </authorList>
    </citation>
    <scope>NUCLEOTIDE SEQUENCE [LARGE SCALE GENOMIC DNA]</scope>
</reference>
<evidence type="ECO:0000313" key="4">
    <source>
        <dbReference type="Proteomes" id="UP001054945"/>
    </source>
</evidence>
<accession>A0AAV4MUW4</accession>
<name>A0AAV4MUW4_CAEEX</name>
<dbReference type="Proteomes" id="UP001054945">
    <property type="component" value="Unassembled WGS sequence"/>
</dbReference>
<proteinExistence type="predicted"/>
<evidence type="ECO:0000256" key="1">
    <source>
        <dbReference type="SAM" id="MobiDB-lite"/>
    </source>
</evidence>
<keyword evidence="2" id="KW-0732">Signal</keyword>
<sequence>MLCEVDHLLLTLLIPDWLSFDVNMGSSCSSAQKKRKTKSDKMHTWRASDNILAMTLKMAQYTTGHQLMVVRALTDSLPYGKGSPPSSRRPSFDPNSAPATVPEQAEAPPSPLSGIRNTCDKDAPSLDAIGLPDLQRFPDHVRSLILGRINGYSAEKGYELNVTDLHWGIAGVGLVDHSLPELCMNTLEKWRTRRRLLTLVIFNDNIGPTLLPRTLPKPHFESGMESVETDDDKELFKKWYILDSVASPYGICSSASYQKLPL</sequence>
<evidence type="ECO:0000256" key="2">
    <source>
        <dbReference type="SAM" id="SignalP"/>
    </source>
</evidence>
<feature type="signal peptide" evidence="2">
    <location>
        <begin position="1"/>
        <end position="19"/>
    </location>
</feature>
<feature type="chain" id="PRO_5043864924" evidence="2">
    <location>
        <begin position="20"/>
        <end position="262"/>
    </location>
</feature>
<organism evidence="3 4">
    <name type="scientific">Caerostris extrusa</name>
    <name type="common">Bark spider</name>
    <name type="synonym">Caerostris bankana</name>
    <dbReference type="NCBI Taxonomy" id="172846"/>
    <lineage>
        <taxon>Eukaryota</taxon>
        <taxon>Metazoa</taxon>
        <taxon>Ecdysozoa</taxon>
        <taxon>Arthropoda</taxon>
        <taxon>Chelicerata</taxon>
        <taxon>Arachnida</taxon>
        <taxon>Araneae</taxon>
        <taxon>Araneomorphae</taxon>
        <taxon>Entelegynae</taxon>
        <taxon>Araneoidea</taxon>
        <taxon>Araneidae</taxon>
        <taxon>Caerostris</taxon>
    </lineage>
</organism>
<protein>
    <submittedName>
        <fullName evidence="3">NACHT and WD repeat domain-containing protein 2</fullName>
    </submittedName>
</protein>
<comment type="caution">
    <text evidence="3">The sequence shown here is derived from an EMBL/GenBank/DDBJ whole genome shotgun (WGS) entry which is preliminary data.</text>
</comment>
<evidence type="ECO:0000313" key="3">
    <source>
        <dbReference type="EMBL" id="GIX75605.1"/>
    </source>
</evidence>
<dbReference type="AlphaFoldDB" id="A0AAV4MUW4"/>
<gene>
    <name evidence="3" type="primary">NWD2_5</name>
    <name evidence="3" type="ORF">CEXT_793971</name>
</gene>
<feature type="region of interest" description="Disordered" evidence="1">
    <location>
        <begin position="79"/>
        <end position="119"/>
    </location>
</feature>
<dbReference type="EMBL" id="BPLR01002601">
    <property type="protein sequence ID" value="GIX75605.1"/>
    <property type="molecule type" value="Genomic_DNA"/>
</dbReference>